<organism evidence="6">
    <name type="scientific">bioreactor metagenome</name>
    <dbReference type="NCBI Taxonomy" id="1076179"/>
    <lineage>
        <taxon>unclassified sequences</taxon>
        <taxon>metagenomes</taxon>
        <taxon>ecological metagenomes</taxon>
    </lineage>
</organism>
<protein>
    <recommendedName>
        <fullName evidence="5">HTH araC/xylS-type domain-containing protein</fullName>
    </recommendedName>
</protein>
<dbReference type="PANTHER" id="PTHR46796">
    <property type="entry name" value="HTH-TYPE TRANSCRIPTIONAL ACTIVATOR RHAS-RELATED"/>
    <property type="match status" value="1"/>
</dbReference>
<dbReference type="SUPFAM" id="SSF46689">
    <property type="entry name" value="Homeodomain-like"/>
    <property type="match status" value="2"/>
</dbReference>
<dbReference type="InterPro" id="IPR050204">
    <property type="entry name" value="AraC_XylS_family_regulators"/>
</dbReference>
<reference evidence="6" key="1">
    <citation type="submission" date="2019-08" db="EMBL/GenBank/DDBJ databases">
        <authorList>
            <person name="Kucharzyk K."/>
            <person name="Murdoch R.W."/>
            <person name="Higgins S."/>
            <person name="Loffler F."/>
        </authorList>
    </citation>
    <scope>NUCLEOTIDE SEQUENCE</scope>
</reference>
<dbReference type="SMART" id="SM00342">
    <property type="entry name" value="HTH_ARAC"/>
    <property type="match status" value="1"/>
</dbReference>
<dbReference type="GO" id="GO:0003700">
    <property type="term" value="F:DNA-binding transcription factor activity"/>
    <property type="evidence" value="ECO:0007669"/>
    <property type="project" value="InterPro"/>
</dbReference>
<dbReference type="Pfam" id="PF02311">
    <property type="entry name" value="AraC_binding"/>
    <property type="match status" value="1"/>
</dbReference>
<keyword evidence="4" id="KW-0804">Transcription</keyword>
<dbReference type="Gene3D" id="2.60.120.10">
    <property type="entry name" value="Jelly Rolls"/>
    <property type="match status" value="1"/>
</dbReference>
<dbReference type="PROSITE" id="PS00041">
    <property type="entry name" value="HTH_ARAC_FAMILY_1"/>
    <property type="match status" value="1"/>
</dbReference>
<evidence type="ECO:0000256" key="4">
    <source>
        <dbReference type="ARBA" id="ARBA00023163"/>
    </source>
</evidence>
<proteinExistence type="predicted"/>
<evidence type="ECO:0000256" key="3">
    <source>
        <dbReference type="ARBA" id="ARBA00023159"/>
    </source>
</evidence>
<feature type="domain" description="HTH araC/xylS-type" evidence="5">
    <location>
        <begin position="190"/>
        <end position="287"/>
    </location>
</feature>
<accession>A0A644TML1</accession>
<comment type="caution">
    <text evidence="6">The sequence shown here is derived from an EMBL/GenBank/DDBJ whole genome shotgun (WGS) entry which is preliminary data.</text>
</comment>
<dbReference type="SUPFAM" id="SSF51215">
    <property type="entry name" value="Regulatory protein AraC"/>
    <property type="match status" value="1"/>
</dbReference>
<dbReference type="InterPro" id="IPR018062">
    <property type="entry name" value="HTH_AraC-typ_CS"/>
</dbReference>
<name>A0A644TML1_9ZZZZ</name>
<evidence type="ECO:0000313" key="6">
    <source>
        <dbReference type="EMBL" id="MPL68150.1"/>
    </source>
</evidence>
<evidence type="ECO:0000256" key="2">
    <source>
        <dbReference type="ARBA" id="ARBA00023125"/>
    </source>
</evidence>
<evidence type="ECO:0000256" key="1">
    <source>
        <dbReference type="ARBA" id="ARBA00023015"/>
    </source>
</evidence>
<dbReference type="AlphaFoldDB" id="A0A644TML1"/>
<dbReference type="InterPro" id="IPR014710">
    <property type="entry name" value="RmlC-like_jellyroll"/>
</dbReference>
<keyword evidence="2" id="KW-0238">DNA-binding</keyword>
<sequence>MIKRSKSSQVADNSNEECLHYGYSRQDFMSSIEQERQIEFSRSIIEGVEIKLCRNNPHAYKSHVHNELSLGYILEGSTDLTLNDRMIHYGAGDGVVIPPLMTHRCAPNDVRHWAYVMLFVDPDYYSDVVTIRKAKKLAGNQTRKLIDFIEQLLIEKIPDTLENILIELLLELEEKGVADTAAASTIDIVNTIHDYILNHGNEDITLDKLQQMSGLNKFSIIRHFKKLYLTTPAAYHLQYKVAEAKSLLSKGADVFDICEELRFYDQAHFIREFKKMYGVTPGTYIEQVKG</sequence>
<gene>
    <name evidence="6" type="ORF">SDC9_13863</name>
</gene>
<dbReference type="InterPro" id="IPR037923">
    <property type="entry name" value="HTH-like"/>
</dbReference>
<keyword evidence="1" id="KW-0805">Transcription regulation</keyword>
<evidence type="ECO:0000259" key="5">
    <source>
        <dbReference type="PROSITE" id="PS01124"/>
    </source>
</evidence>
<dbReference type="Pfam" id="PF12833">
    <property type="entry name" value="HTH_18"/>
    <property type="match status" value="1"/>
</dbReference>
<dbReference type="Gene3D" id="1.10.10.60">
    <property type="entry name" value="Homeodomain-like"/>
    <property type="match status" value="1"/>
</dbReference>
<dbReference type="EMBL" id="VSSQ01000040">
    <property type="protein sequence ID" value="MPL68150.1"/>
    <property type="molecule type" value="Genomic_DNA"/>
</dbReference>
<dbReference type="GO" id="GO:0043565">
    <property type="term" value="F:sequence-specific DNA binding"/>
    <property type="evidence" value="ECO:0007669"/>
    <property type="project" value="InterPro"/>
</dbReference>
<dbReference type="InterPro" id="IPR018060">
    <property type="entry name" value="HTH_AraC"/>
</dbReference>
<dbReference type="InterPro" id="IPR009057">
    <property type="entry name" value="Homeodomain-like_sf"/>
</dbReference>
<dbReference type="InterPro" id="IPR003313">
    <property type="entry name" value="AraC-bd"/>
</dbReference>
<keyword evidence="3" id="KW-0010">Activator</keyword>
<dbReference type="PROSITE" id="PS01124">
    <property type="entry name" value="HTH_ARAC_FAMILY_2"/>
    <property type="match status" value="1"/>
</dbReference>